<evidence type="ECO:0000256" key="6">
    <source>
        <dbReference type="PROSITE-ProRule" id="PRU10141"/>
    </source>
</evidence>
<keyword evidence="9" id="KW-1185">Reference proteome</keyword>
<dbReference type="GO" id="GO:0004674">
    <property type="term" value="F:protein serine/threonine kinase activity"/>
    <property type="evidence" value="ECO:0007669"/>
    <property type="project" value="UniProtKB-KW"/>
</dbReference>
<dbReference type="InterPro" id="IPR017441">
    <property type="entry name" value="Protein_kinase_ATP_BS"/>
</dbReference>
<dbReference type="Pfam" id="PF00069">
    <property type="entry name" value="Pkinase"/>
    <property type="match status" value="1"/>
</dbReference>
<protein>
    <recommendedName>
        <fullName evidence="7">Protein kinase domain-containing protein</fullName>
    </recommendedName>
</protein>
<dbReference type="GO" id="GO:0005524">
    <property type="term" value="F:ATP binding"/>
    <property type="evidence" value="ECO:0007669"/>
    <property type="project" value="UniProtKB-UniRule"/>
</dbReference>
<keyword evidence="3 6" id="KW-0547">Nucleotide-binding</keyword>
<keyword evidence="1" id="KW-0723">Serine/threonine-protein kinase</keyword>
<dbReference type="GO" id="GO:0005776">
    <property type="term" value="C:autophagosome"/>
    <property type="evidence" value="ECO:0007669"/>
    <property type="project" value="TreeGrafter"/>
</dbReference>
<evidence type="ECO:0000256" key="1">
    <source>
        <dbReference type="ARBA" id="ARBA00022527"/>
    </source>
</evidence>
<reference evidence="8" key="1">
    <citation type="submission" date="2021-01" db="EMBL/GenBank/DDBJ databases">
        <authorList>
            <consortium name="Genoscope - CEA"/>
            <person name="William W."/>
        </authorList>
    </citation>
    <scope>NUCLEOTIDE SEQUENCE</scope>
</reference>
<keyword evidence="2" id="KW-0808">Transferase</keyword>
<dbReference type="OMA" id="KEDDQIM"/>
<accession>A0A8S1LPY5</accession>
<evidence type="ECO:0000259" key="7">
    <source>
        <dbReference type="PROSITE" id="PS50011"/>
    </source>
</evidence>
<dbReference type="PANTHER" id="PTHR24348">
    <property type="entry name" value="SERINE/THREONINE-PROTEIN KINASE UNC-51-RELATED"/>
    <property type="match status" value="1"/>
</dbReference>
<dbReference type="GO" id="GO:0005829">
    <property type="term" value="C:cytosol"/>
    <property type="evidence" value="ECO:0007669"/>
    <property type="project" value="TreeGrafter"/>
</dbReference>
<evidence type="ECO:0000256" key="4">
    <source>
        <dbReference type="ARBA" id="ARBA00022777"/>
    </source>
</evidence>
<dbReference type="GO" id="GO:0000407">
    <property type="term" value="C:phagophore assembly site"/>
    <property type="evidence" value="ECO:0007669"/>
    <property type="project" value="TreeGrafter"/>
</dbReference>
<evidence type="ECO:0000256" key="3">
    <source>
        <dbReference type="ARBA" id="ARBA00022741"/>
    </source>
</evidence>
<dbReference type="InterPro" id="IPR045269">
    <property type="entry name" value="Atg1-like"/>
</dbReference>
<dbReference type="SMART" id="SM00220">
    <property type="entry name" value="S_TKc"/>
    <property type="match status" value="1"/>
</dbReference>
<dbReference type="GO" id="GO:0010506">
    <property type="term" value="P:regulation of autophagy"/>
    <property type="evidence" value="ECO:0007669"/>
    <property type="project" value="InterPro"/>
</dbReference>
<evidence type="ECO:0000256" key="5">
    <source>
        <dbReference type="ARBA" id="ARBA00022840"/>
    </source>
</evidence>
<dbReference type="GO" id="GO:0016020">
    <property type="term" value="C:membrane"/>
    <property type="evidence" value="ECO:0007669"/>
    <property type="project" value="TreeGrafter"/>
</dbReference>
<dbReference type="Proteomes" id="UP000688137">
    <property type="component" value="Unassembled WGS sequence"/>
</dbReference>
<evidence type="ECO:0000313" key="8">
    <source>
        <dbReference type="EMBL" id="CAD8064794.1"/>
    </source>
</evidence>
<feature type="binding site" evidence="6">
    <location>
        <position position="52"/>
    </location>
    <ligand>
        <name>ATP</name>
        <dbReference type="ChEBI" id="CHEBI:30616"/>
    </ligand>
</feature>
<keyword evidence="4" id="KW-0418">Kinase</keyword>
<sequence length="637" mass="75514">MNNLINTIVESDQVVIQTVFPDQYKAIVLIGRGSYAKVYKAETMDGQYVAIKVIDLTDMQKEIIPYMQNEIKLLSESDNRNVIKLFKSYQTKDRLILILEYCSLDVEILVKRYFKGRLPDDLVIIILRQLANGLSYLHMNKIIHRDLKLENFAIQLSYEDQMALQKNDTTVFQRATYKLIDLGLAKKLGDLQAQTSTWAGTELNMAPEILNEEKYSFQADMYSLGVCIYYMLVGKYPYFDPTNRIPLQDLIKKENADFSQIANLQLKSLVQKMLKFDPKQRLQFQELYQHDFFKYREGDLSNPIDLELNQNQAIYSQQMNESVLDNFSKLQQKEEIIQQKEEIIQQKEQNIQQNDWQNKFQQVIIEEKQQKINNYIKIQESDVIIQSKVEKSKEINNINPVNIYDNSKAQDNQIMQLYHIRNQYNTILKLADYIEQMIPLIKQTKLYFYSMESNFNMYIEYLRMVSKQLFIKLQQKFTFYQPTLGSYDRYKILERQVKGEDQKRLENIRIREGNSTGIYSWLKKSIFKKIQCEPSDSLAFNQQYESINIELYKELLKMLQDSFYKYQDDSDPILKKIKCLLYLSMIYTARSRVLFNVELQNIDYKAEELLLAKAREEPDILSEKVTSILGEYKLEYN</sequence>
<evidence type="ECO:0000256" key="2">
    <source>
        <dbReference type="ARBA" id="ARBA00022679"/>
    </source>
</evidence>
<organism evidence="8 9">
    <name type="scientific">Paramecium primaurelia</name>
    <dbReference type="NCBI Taxonomy" id="5886"/>
    <lineage>
        <taxon>Eukaryota</taxon>
        <taxon>Sar</taxon>
        <taxon>Alveolata</taxon>
        <taxon>Ciliophora</taxon>
        <taxon>Intramacronucleata</taxon>
        <taxon>Oligohymenophorea</taxon>
        <taxon>Peniculida</taxon>
        <taxon>Parameciidae</taxon>
        <taxon>Paramecium</taxon>
    </lineage>
</organism>
<evidence type="ECO:0000313" key="9">
    <source>
        <dbReference type="Proteomes" id="UP000688137"/>
    </source>
</evidence>
<comment type="caution">
    <text evidence="8">The sequence shown here is derived from an EMBL/GenBank/DDBJ whole genome shotgun (WGS) entry which is preliminary data.</text>
</comment>
<dbReference type="GO" id="GO:0000045">
    <property type="term" value="P:autophagosome assembly"/>
    <property type="evidence" value="ECO:0007669"/>
    <property type="project" value="TreeGrafter"/>
</dbReference>
<dbReference type="AlphaFoldDB" id="A0A8S1LPY5"/>
<dbReference type="PROSITE" id="PS00107">
    <property type="entry name" value="PROTEIN_KINASE_ATP"/>
    <property type="match status" value="1"/>
</dbReference>
<feature type="domain" description="Protein kinase" evidence="7">
    <location>
        <begin position="24"/>
        <end position="293"/>
    </location>
</feature>
<gene>
    <name evidence="8" type="ORF">PPRIM_AZ9-3.1.T0360304</name>
</gene>
<dbReference type="PANTHER" id="PTHR24348:SF22">
    <property type="entry name" value="NON-SPECIFIC SERINE_THREONINE PROTEIN KINASE"/>
    <property type="match status" value="1"/>
</dbReference>
<name>A0A8S1LPY5_PARPR</name>
<dbReference type="InterPro" id="IPR000719">
    <property type="entry name" value="Prot_kinase_dom"/>
</dbReference>
<dbReference type="FunFam" id="1.10.510.10:FF:001747">
    <property type="entry name" value="Uncharacterized protein"/>
    <property type="match status" value="1"/>
</dbReference>
<dbReference type="PROSITE" id="PS50011">
    <property type="entry name" value="PROTEIN_KINASE_DOM"/>
    <property type="match status" value="1"/>
</dbReference>
<keyword evidence="5 6" id="KW-0067">ATP-binding</keyword>
<dbReference type="EMBL" id="CAJJDM010000035">
    <property type="protein sequence ID" value="CAD8064794.1"/>
    <property type="molecule type" value="Genomic_DNA"/>
</dbReference>
<dbReference type="FunFam" id="3.30.200.20:FF:000131">
    <property type="entry name" value="Dual specificity protein kinase TTK"/>
    <property type="match status" value="1"/>
</dbReference>
<proteinExistence type="predicted"/>